<protein>
    <submittedName>
        <fullName evidence="1">Uncharacterized protein</fullName>
    </submittedName>
</protein>
<dbReference type="EMBL" id="JAUKTV010000005">
    <property type="protein sequence ID" value="KAK0737290.1"/>
    <property type="molecule type" value="Genomic_DNA"/>
</dbReference>
<accession>A0AA40BN44</accession>
<sequence>MAHFLRPPREIWHRQIINTGARLHLGSTQDFPYSAIKDVTDAFVDRQGLVLGTPKCDSALRELVLEHATREDGSERVGLVACLHALSPSVGTTLLIAMREKCLVEATSPRFLSCLSLGIHANPSLIKTTDCQVANVLLSLLAGTEFLPAIKQLFQSLEEGPDPYLLPSSYIIILLRMIDFSTAFRTHLDILQQQRKYMSLYNAVSWLRSVSSQPETSTAKTVASALVPDMIFWASWRPNQARLRKWEEGNFSEVQRQKLCYVFDLEGPDITGLGYPSLKDSVPGCFNAVQVVNHDVSLLHRLLTNLDKAQRIPGSHAINLIIHLCTNKTSPLNNDLLSLTEAILETDDDDSIHSILMWLQTYQSGFDIRMTALTRTLPILEVYANLQRLLAGYVSLDVDQVMQAAREEYKSVLKTDVAENLAMRIHAFGMAILNANWLHGSLSPELWQSLQQLPPKETLDEIFEALETSHIMTEDIATYLRVVIGGETRNDSPPTEALLAVVRQTVRFYARGVEPERAKLATEIEPLRYHDPKAYDTCLDQILVEDIVLVRDILPLIRSESHSSCVEFARLLAQRQQLRCHTHECWHHLLFFRLFQRRQEVLVWSATELPLQNWFQWVTDLGTLFSPSKSSGSSDFWRPSLSDLGFTPERYQWWGVLQNQFPSAVAILAHLHQEGRGSLKWLWLQEIPETVVLLDILQHQHKILPQDSVVMSLFQPEPYTLSLICMVLAGLRRAAPSAKMALQSMCAREKQLGSGKWTRPATQVLSYCWRRSPEINVDDAARNAIWALTALLGLRDDVDGHGLQVARECIMNDYANLVLLAKSLLEMQILLRTHDVDRTTTFMEELGVEDAPSVEALRPGADMIPAHLSSFIETTGDSQWELCFPLNQITAHKRRTVGIDLSARLLLVRISLLEQQPAFCIHFYPSSNDSNSRTHGLWHVNGLDMPDGIICWAKPSLFTYLLSRRLSNFLSSLSQDNNISGGVDQGQQLEKTYGFISTVISSTTSHCPVCVEQLHCLVHRPTICGSQFCDKAFLRAPLEVRAHHLLSDPAVLDFLLGCLYSADISLPDLEADVKSVINSFPALTGASSPPGDTLSQILKGEPGGGDRSGALSADREALLSWISSQFKGCLISAPAGSKIPAMPGVTQLLLGSRDPKLERAWNQNQNYTEGGAGKIKFLWGEVKVEGMWKVLCHGLDARSSDEHQPATEVGEDEPPLDLEAFETTGFMWQRSSLRNQGMFLAGEDFGNGRIVIRYIFLCPEGCVPPRMRVIGDALRQSFAALRAGRLIKES</sequence>
<gene>
    <name evidence="1" type="ORF">B0T21DRAFT_161386</name>
</gene>
<name>A0AA40BN44_9PEZI</name>
<proteinExistence type="predicted"/>
<keyword evidence="2" id="KW-1185">Reference proteome</keyword>
<reference evidence="1" key="1">
    <citation type="submission" date="2023-06" db="EMBL/GenBank/DDBJ databases">
        <title>Genome-scale phylogeny and comparative genomics of the fungal order Sordariales.</title>
        <authorList>
            <consortium name="Lawrence Berkeley National Laboratory"/>
            <person name="Hensen N."/>
            <person name="Bonometti L."/>
            <person name="Westerberg I."/>
            <person name="Brannstrom I.O."/>
            <person name="Guillou S."/>
            <person name="Cros-Aarteil S."/>
            <person name="Calhoun S."/>
            <person name="Haridas S."/>
            <person name="Kuo A."/>
            <person name="Mondo S."/>
            <person name="Pangilinan J."/>
            <person name="Riley R."/>
            <person name="Labutti K."/>
            <person name="Andreopoulos B."/>
            <person name="Lipzen A."/>
            <person name="Chen C."/>
            <person name="Yanf M."/>
            <person name="Daum C."/>
            <person name="Ng V."/>
            <person name="Clum A."/>
            <person name="Steindorff A."/>
            <person name="Ohm R."/>
            <person name="Martin F."/>
            <person name="Silar P."/>
            <person name="Natvig D."/>
            <person name="Lalanne C."/>
            <person name="Gautier V."/>
            <person name="Ament-Velasquez S.L."/>
            <person name="Kruys A."/>
            <person name="Hutchinson M.I."/>
            <person name="Powell A.J."/>
            <person name="Barry K."/>
            <person name="Miller A.N."/>
            <person name="Grigoriev I.V."/>
            <person name="Debuchy R."/>
            <person name="Gladieux P."/>
            <person name="Thoren M.H."/>
            <person name="Johannesson H."/>
        </authorList>
    </citation>
    <scope>NUCLEOTIDE SEQUENCE</scope>
    <source>
        <strain evidence="1">CBS 540.89</strain>
    </source>
</reference>
<evidence type="ECO:0000313" key="1">
    <source>
        <dbReference type="EMBL" id="KAK0737290.1"/>
    </source>
</evidence>
<dbReference type="Proteomes" id="UP001172159">
    <property type="component" value="Unassembled WGS sequence"/>
</dbReference>
<organism evidence="1 2">
    <name type="scientific">Apiosordaria backusii</name>
    <dbReference type="NCBI Taxonomy" id="314023"/>
    <lineage>
        <taxon>Eukaryota</taxon>
        <taxon>Fungi</taxon>
        <taxon>Dikarya</taxon>
        <taxon>Ascomycota</taxon>
        <taxon>Pezizomycotina</taxon>
        <taxon>Sordariomycetes</taxon>
        <taxon>Sordariomycetidae</taxon>
        <taxon>Sordariales</taxon>
        <taxon>Lasiosphaeriaceae</taxon>
        <taxon>Apiosordaria</taxon>
    </lineage>
</organism>
<evidence type="ECO:0000313" key="2">
    <source>
        <dbReference type="Proteomes" id="UP001172159"/>
    </source>
</evidence>
<comment type="caution">
    <text evidence="1">The sequence shown here is derived from an EMBL/GenBank/DDBJ whole genome shotgun (WGS) entry which is preliminary data.</text>
</comment>